<proteinExistence type="predicted"/>
<dbReference type="EMBL" id="PDUG01000001">
    <property type="protein sequence ID" value="PIC55624.1"/>
    <property type="molecule type" value="Genomic_DNA"/>
</dbReference>
<evidence type="ECO:0000313" key="1">
    <source>
        <dbReference type="EMBL" id="PIC55624.1"/>
    </source>
</evidence>
<protein>
    <recommendedName>
        <fullName evidence="3">F-box associated domain-containing protein</fullName>
    </recommendedName>
</protein>
<comment type="caution">
    <text evidence="1">The sequence shown here is derived from an EMBL/GenBank/DDBJ whole genome shotgun (WGS) entry which is preliminary data.</text>
</comment>
<evidence type="ECO:0008006" key="3">
    <source>
        <dbReference type="Google" id="ProtNLM"/>
    </source>
</evidence>
<dbReference type="Proteomes" id="UP000230233">
    <property type="component" value="Chromosome I"/>
</dbReference>
<name>A0A2G5VV06_9PELO</name>
<dbReference type="PANTHER" id="PTHR21503:SF8">
    <property type="entry name" value="F-BOX ASSOCIATED DOMAIN-CONTAINING PROTEIN-RELATED"/>
    <property type="match status" value="1"/>
</dbReference>
<reference evidence="2" key="1">
    <citation type="submission" date="2017-10" db="EMBL/GenBank/DDBJ databases">
        <title>Rapid genome shrinkage in a self-fertile nematode reveals novel sperm competition proteins.</title>
        <authorList>
            <person name="Yin D."/>
            <person name="Schwarz E.M."/>
            <person name="Thomas C.G."/>
            <person name="Felde R.L."/>
            <person name="Korf I.F."/>
            <person name="Cutter A.D."/>
            <person name="Schartner C.M."/>
            <person name="Ralston E.J."/>
            <person name="Meyer B.J."/>
            <person name="Haag E.S."/>
        </authorList>
    </citation>
    <scope>NUCLEOTIDE SEQUENCE [LARGE SCALE GENOMIC DNA]</scope>
    <source>
        <strain evidence="2">JU1422</strain>
    </source>
</reference>
<dbReference type="PANTHER" id="PTHR21503">
    <property type="entry name" value="F-BOX-CONTAINING HYPOTHETICAL PROTEIN C.ELEGANS"/>
    <property type="match status" value="1"/>
</dbReference>
<accession>A0A2G5VV06</accession>
<keyword evidence="2" id="KW-1185">Reference proteome</keyword>
<dbReference type="OrthoDB" id="10675853at2759"/>
<dbReference type="AlphaFoldDB" id="A0A2G5VV06"/>
<sequence length="279" mass="32399">MPNRKGIFQLNVSGKMIDFQWYDYNKVAMPSFDTCDKESVIESVHNYFLDFFGPSMKYHWRVDDVEEDFNLFLPKLQNTSLCTDIRLNEDFKDMENLEALFSSSPVFKAIRLEAALTTELFNSESKFYQAESICVNQSHHTFPDILRHFKGRQAMIYCGQWETSQDLIELVNKWKSGEAFQNLEYLDFELGDGEILENQILNGIGAKYIDESKKPPAHTLPKVYDFVISSDEPNTKPINSYTYVVRATDNRVASIMIQEKTISFGVWNMTEEGFLKLMD</sequence>
<evidence type="ECO:0000313" key="2">
    <source>
        <dbReference type="Proteomes" id="UP000230233"/>
    </source>
</evidence>
<organism evidence="1 2">
    <name type="scientific">Caenorhabditis nigoni</name>
    <dbReference type="NCBI Taxonomy" id="1611254"/>
    <lineage>
        <taxon>Eukaryota</taxon>
        <taxon>Metazoa</taxon>
        <taxon>Ecdysozoa</taxon>
        <taxon>Nematoda</taxon>
        <taxon>Chromadorea</taxon>
        <taxon>Rhabditida</taxon>
        <taxon>Rhabditina</taxon>
        <taxon>Rhabditomorpha</taxon>
        <taxon>Rhabditoidea</taxon>
        <taxon>Rhabditidae</taxon>
        <taxon>Peloderinae</taxon>
        <taxon>Caenorhabditis</taxon>
    </lineage>
</organism>
<gene>
    <name evidence="1" type="primary">Cnig_chr_I.g820</name>
    <name evidence="1" type="ORF">B9Z55_000820</name>
</gene>